<name>A0A162ZKV8_PHYB8</name>
<dbReference type="Pfam" id="PF13384">
    <property type="entry name" value="HTH_23"/>
    <property type="match status" value="1"/>
</dbReference>
<protein>
    <submittedName>
        <fullName evidence="1">Homeodomain-like DNA binding domain-containing transcription factor</fullName>
    </submittedName>
</protein>
<dbReference type="InParanoid" id="A0A162ZKV8"/>
<evidence type="ECO:0000313" key="2">
    <source>
        <dbReference type="Proteomes" id="UP000077315"/>
    </source>
</evidence>
<dbReference type="OrthoDB" id="2393464at2759"/>
<evidence type="ECO:0000313" key="1">
    <source>
        <dbReference type="EMBL" id="OAD67491.1"/>
    </source>
</evidence>
<proteinExistence type="predicted"/>
<dbReference type="InterPro" id="IPR036388">
    <property type="entry name" value="WH-like_DNA-bd_sf"/>
</dbReference>
<dbReference type="SUPFAM" id="SSF46689">
    <property type="entry name" value="Homeodomain-like"/>
    <property type="match status" value="1"/>
</dbReference>
<gene>
    <name evidence="1" type="ORF">PHYBLDRAFT_151399</name>
</gene>
<dbReference type="GeneID" id="28993584"/>
<dbReference type="Proteomes" id="UP000077315">
    <property type="component" value="Unassembled WGS sequence"/>
</dbReference>
<accession>A0A162ZKV8</accession>
<dbReference type="Gene3D" id="1.10.10.10">
    <property type="entry name" value="Winged helix-like DNA-binding domain superfamily/Winged helix DNA-binding domain"/>
    <property type="match status" value="1"/>
</dbReference>
<reference evidence="2" key="1">
    <citation type="submission" date="2015-06" db="EMBL/GenBank/DDBJ databases">
        <title>Expansion of signal transduction pathways in fungi by whole-genome duplication.</title>
        <authorList>
            <consortium name="DOE Joint Genome Institute"/>
            <person name="Corrochano L.M."/>
            <person name="Kuo A."/>
            <person name="Marcet-Houben M."/>
            <person name="Polaino S."/>
            <person name="Salamov A."/>
            <person name="Villalobos J.M."/>
            <person name="Alvarez M.I."/>
            <person name="Avalos J."/>
            <person name="Benito E.P."/>
            <person name="Benoit I."/>
            <person name="Burger G."/>
            <person name="Camino L.P."/>
            <person name="Canovas D."/>
            <person name="Cerda-Olmedo E."/>
            <person name="Cheng J.-F."/>
            <person name="Dominguez A."/>
            <person name="Elias M."/>
            <person name="Eslava A.P."/>
            <person name="Glaser F."/>
            <person name="Grimwood J."/>
            <person name="Gutierrez G."/>
            <person name="Heitman J."/>
            <person name="Henrissat B."/>
            <person name="Iturriaga E.A."/>
            <person name="Lang B.F."/>
            <person name="Lavin J.L."/>
            <person name="Lee S."/>
            <person name="Li W."/>
            <person name="Lindquist E."/>
            <person name="Lopez-Garcia S."/>
            <person name="Luque E.M."/>
            <person name="Marcos A.T."/>
            <person name="Martin J."/>
            <person name="McCluskey K."/>
            <person name="Medina H.R."/>
            <person name="Miralles-Duran A."/>
            <person name="Miyazaki A."/>
            <person name="Munoz-Torres E."/>
            <person name="Oguiza J.A."/>
            <person name="Ohm R."/>
            <person name="Olmedo M."/>
            <person name="Orejas M."/>
            <person name="Ortiz-Castellanos L."/>
            <person name="Pisabarro A.G."/>
            <person name="Rodriguez-Romero J."/>
            <person name="Ruiz-Herrera J."/>
            <person name="Ruiz-Vazquez R."/>
            <person name="Sanz C."/>
            <person name="Schackwitz W."/>
            <person name="Schmutz J."/>
            <person name="Shahriari M."/>
            <person name="Shelest E."/>
            <person name="Silva-Franco F."/>
            <person name="Soanes D."/>
            <person name="Syed K."/>
            <person name="Tagua V.G."/>
            <person name="Talbot N.J."/>
            <person name="Thon M."/>
            <person name="De vries R.P."/>
            <person name="Wiebenga A."/>
            <person name="Yadav J.S."/>
            <person name="Braun E.L."/>
            <person name="Baker S."/>
            <person name="Garre V."/>
            <person name="Horwitz B."/>
            <person name="Torres-Martinez S."/>
            <person name="Idnurm A."/>
            <person name="Herrera-Estrella A."/>
            <person name="Gabaldon T."/>
            <person name="Grigoriev I.V."/>
        </authorList>
    </citation>
    <scope>NUCLEOTIDE SEQUENCE [LARGE SCALE GENOMIC DNA]</scope>
    <source>
        <strain evidence="2">NRRL 1555(-)</strain>
    </source>
</reference>
<dbReference type="EMBL" id="KV440999">
    <property type="protein sequence ID" value="OAD67491.1"/>
    <property type="molecule type" value="Genomic_DNA"/>
</dbReference>
<keyword evidence="1" id="KW-0238">DNA-binding</keyword>
<dbReference type="RefSeq" id="XP_018285531.1">
    <property type="nucleotide sequence ID" value="XM_018432678.1"/>
</dbReference>
<dbReference type="InterPro" id="IPR009057">
    <property type="entry name" value="Homeodomain-like_sf"/>
</dbReference>
<keyword evidence="1" id="KW-0371">Homeobox</keyword>
<dbReference type="GO" id="GO:0003677">
    <property type="term" value="F:DNA binding"/>
    <property type="evidence" value="ECO:0007669"/>
    <property type="project" value="UniProtKB-KW"/>
</dbReference>
<dbReference type="VEuPathDB" id="FungiDB:PHYBLDRAFT_151399"/>
<sequence>MSQEINKDTFNKRKEISDYEKGLIVGGALQDVSLTAISEKTGIPLTTVHRTVKRWKQNGTALTVKRKGRQAILGERDLGHLKNEIKKNPKTTLGELTIAMRNVIGNYVSKNTVRKGIRKIEMSSCHAVIDPMLSEVPKNK</sequence>
<dbReference type="AlphaFoldDB" id="A0A162ZKV8"/>
<keyword evidence="2" id="KW-1185">Reference proteome</keyword>
<organism evidence="1 2">
    <name type="scientific">Phycomyces blakesleeanus (strain ATCC 8743b / DSM 1359 / FGSC 10004 / NBRC 33097 / NRRL 1555)</name>
    <dbReference type="NCBI Taxonomy" id="763407"/>
    <lineage>
        <taxon>Eukaryota</taxon>
        <taxon>Fungi</taxon>
        <taxon>Fungi incertae sedis</taxon>
        <taxon>Mucoromycota</taxon>
        <taxon>Mucoromycotina</taxon>
        <taxon>Mucoromycetes</taxon>
        <taxon>Mucorales</taxon>
        <taxon>Phycomycetaceae</taxon>
        <taxon>Phycomyces</taxon>
    </lineage>
</organism>